<name>A0ACB7XEK5_9ERIC</name>
<keyword evidence="2" id="KW-1185">Reference proteome</keyword>
<dbReference type="EMBL" id="CM037160">
    <property type="protein sequence ID" value="KAH7839213.1"/>
    <property type="molecule type" value="Genomic_DNA"/>
</dbReference>
<gene>
    <name evidence="1" type="ORF">Vadar_001287</name>
</gene>
<proteinExistence type="predicted"/>
<comment type="caution">
    <text evidence="1">The sequence shown here is derived from an EMBL/GenBank/DDBJ whole genome shotgun (WGS) entry which is preliminary data.</text>
</comment>
<organism evidence="1 2">
    <name type="scientific">Vaccinium darrowii</name>
    <dbReference type="NCBI Taxonomy" id="229202"/>
    <lineage>
        <taxon>Eukaryota</taxon>
        <taxon>Viridiplantae</taxon>
        <taxon>Streptophyta</taxon>
        <taxon>Embryophyta</taxon>
        <taxon>Tracheophyta</taxon>
        <taxon>Spermatophyta</taxon>
        <taxon>Magnoliopsida</taxon>
        <taxon>eudicotyledons</taxon>
        <taxon>Gunneridae</taxon>
        <taxon>Pentapetalae</taxon>
        <taxon>asterids</taxon>
        <taxon>Ericales</taxon>
        <taxon>Ericaceae</taxon>
        <taxon>Vaccinioideae</taxon>
        <taxon>Vaccinieae</taxon>
        <taxon>Vaccinium</taxon>
    </lineage>
</organism>
<protein>
    <submittedName>
        <fullName evidence="1">Uncharacterized protein</fullName>
    </submittedName>
</protein>
<evidence type="ECO:0000313" key="1">
    <source>
        <dbReference type="EMBL" id="KAH7839213.1"/>
    </source>
</evidence>
<evidence type="ECO:0000313" key="2">
    <source>
        <dbReference type="Proteomes" id="UP000828048"/>
    </source>
</evidence>
<sequence length="186" mass="20667">MVLAYRYCMGTDGLVFKDKDASVFLGYFFLTLGFEGKNQCLIIPAFSAVIPGVLILLLCLVIIIWRRRKLNVSSYINSKNSSSDLLSKADIEGGSAYFGACVFSYAELEQATHDFDPSKELGDGGCGTVYHGKKGHCSDYNYLQHHEDCVGSYRVFVLPFPPHHPQPLLAATSFHRLPPHPFIPTE</sequence>
<accession>A0ACB7XEK5</accession>
<dbReference type="Proteomes" id="UP000828048">
    <property type="component" value="Chromosome 10"/>
</dbReference>
<reference evidence="1 2" key="1">
    <citation type="journal article" date="2021" name="Hortic Res">
        <title>High-quality reference genome and annotation aids understanding of berry development for evergreen blueberry (Vaccinium darrowii).</title>
        <authorList>
            <person name="Yu J."/>
            <person name="Hulse-Kemp A.M."/>
            <person name="Babiker E."/>
            <person name="Staton M."/>
        </authorList>
    </citation>
    <scope>NUCLEOTIDE SEQUENCE [LARGE SCALE GENOMIC DNA]</scope>
    <source>
        <strain evidence="2">cv. NJ 8807/NJ 8810</strain>
        <tissue evidence="1">Young leaf</tissue>
    </source>
</reference>